<reference evidence="1 2" key="1">
    <citation type="submission" date="2014-11" db="EMBL/GenBank/DDBJ databases">
        <title>Complete genome sequence and analysis of Lactobacillus hokkaidonensis LOOC260T.</title>
        <authorList>
            <person name="Tanizawa Y."/>
            <person name="Tohno M."/>
            <person name="Kaminuma E."/>
            <person name="Nakamura Y."/>
            <person name="Arita M."/>
        </authorList>
    </citation>
    <scope>NUCLEOTIDE SEQUENCE [LARGE SCALE GENOMIC DNA]</scope>
    <source>
        <strain evidence="1 2">LOOC260</strain>
    </source>
</reference>
<evidence type="ECO:0000313" key="2">
    <source>
        <dbReference type="Proteomes" id="UP000031620"/>
    </source>
</evidence>
<dbReference type="SUPFAM" id="SSF89447">
    <property type="entry name" value="AbrB/MazE/MraZ-like"/>
    <property type="match status" value="1"/>
</dbReference>
<sequence>MQKIKVRKIGNSLGIILPKESGVTEGTELDYKKNGSIIELNLEDADKAHDRNLIEKSFEDFKYDKYYTEDQVAEKFAKYGWTK</sequence>
<name>A0A0A1GZU8_9LACO</name>
<dbReference type="AlphaFoldDB" id="A0A0A1GZU8"/>
<gene>
    <name evidence="1" type="ORF">LOOC260_120220</name>
</gene>
<dbReference type="KEGG" id="lho:LOOC260_120220"/>
<dbReference type="Gene3D" id="2.10.260.10">
    <property type="match status" value="1"/>
</dbReference>
<dbReference type="RefSeq" id="WP_041094664.1">
    <property type="nucleotide sequence ID" value="NZ_AP014680.1"/>
</dbReference>
<evidence type="ECO:0000313" key="1">
    <source>
        <dbReference type="EMBL" id="BAP86528.1"/>
    </source>
</evidence>
<evidence type="ECO:0008006" key="3">
    <source>
        <dbReference type="Google" id="ProtNLM"/>
    </source>
</evidence>
<dbReference type="EMBL" id="AP014680">
    <property type="protein sequence ID" value="BAP86528.1"/>
    <property type="molecule type" value="Genomic_DNA"/>
</dbReference>
<dbReference type="Proteomes" id="UP000031620">
    <property type="component" value="Chromosome"/>
</dbReference>
<organism evidence="1 2">
    <name type="scientific">Paucilactobacillus hokkaidonensis JCM 18461</name>
    <dbReference type="NCBI Taxonomy" id="1291742"/>
    <lineage>
        <taxon>Bacteria</taxon>
        <taxon>Bacillati</taxon>
        <taxon>Bacillota</taxon>
        <taxon>Bacilli</taxon>
        <taxon>Lactobacillales</taxon>
        <taxon>Lactobacillaceae</taxon>
        <taxon>Paucilactobacillus</taxon>
    </lineage>
</organism>
<dbReference type="InterPro" id="IPR037914">
    <property type="entry name" value="SpoVT-AbrB_sf"/>
</dbReference>
<dbReference type="STRING" id="1291742.LOOC260_120220"/>
<proteinExistence type="predicted"/>
<protein>
    <recommendedName>
        <fullName evidence="3">AbrB family transcriptional regulator</fullName>
    </recommendedName>
</protein>
<dbReference type="HOGENOM" id="CLU_2508539_0_0_9"/>
<accession>A0A0A1GZU8</accession>